<protein>
    <submittedName>
        <fullName evidence="2">Uncharacterized protein</fullName>
    </submittedName>
</protein>
<dbReference type="Proteomes" id="UP000250928">
    <property type="component" value="Unassembled WGS sequence"/>
</dbReference>
<feature type="region of interest" description="Disordered" evidence="1">
    <location>
        <begin position="100"/>
        <end position="120"/>
    </location>
</feature>
<comment type="caution">
    <text evidence="2">The sequence shown here is derived from an EMBL/GenBank/DDBJ whole genome shotgun (WGS) entry which is preliminary data.</text>
</comment>
<evidence type="ECO:0000256" key="1">
    <source>
        <dbReference type="SAM" id="MobiDB-lite"/>
    </source>
</evidence>
<organism evidence="2 3">
    <name type="scientific">Candidatus Sedimenticola endophacoides</name>
    <dbReference type="NCBI Taxonomy" id="2548426"/>
    <lineage>
        <taxon>Bacteria</taxon>
        <taxon>Pseudomonadati</taxon>
        <taxon>Pseudomonadota</taxon>
        <taxon>Gammaproteobacteria</taxon>
        <taxon>Chromatiales</taxon>
        <taxon>Sedimenticolaceae</taxon>
        <taxon>Sedimenticola</taxon>
    </lineage>
</organism>
<evidence type="ECO:0000313" key="3">
    <source>
        <dbReference type="Proteomes" id="UP000250928"/>
    </source>
</evidence>
<gene>
    <name evidence="2" type="ORF">C3L24_10920</name>
</gene>
<proteinExistence type="predicted"/>
<dbReference type="AlphaFoldDB" id="A0A6N4DP21"/>
<sequence>MSSDEESNIRAWLAYIEETDPAIIAEVVDKCRDGLEARRYFLKRAEEVPEPVTANHPMTCGGCIHFERIDHPHLGHCAKGEPEAIAGLWDMDRRYCERFLPKPEQTNSNQPRPTGAETKR</sequence>
<name>A0A6N4DP21_9GAMM</name>
<evidence type="ECO:0000313" key="2">
    <source>
        <dbReference type="EMBL" id="PUD99492.1"/>
    </source>
</evidence>
<dbReference type="EMBL" id="PQCO01000257">
    <property type="protein sequence ID" value="PUD99492.1"/>
    <property type="molecule type" value="Genomic_DNA"/>
</dbReference>
<accession>A0A6N4DP21</accession>
<reference evidence="2 3" key="1">
    <citation type="submission" date="2018-01" db="EMBL/GenBank/DDBJ databases">
        <title>Novel co-symbiosis in the lucinid bivalve Phacoides pectinatus.</title>
        <authorList>
            <person name="Lim S.J."/>
            <person name="Davis B.G."/>
            <person name="Gill D.E."/>
            <person name="Engel A.S."/>
            <person name="Anderson L.C."/>
            <person name="Campbell B.J."/>
        </authorList>
    </citation>
    <scope>NUCLEOTIDE SEQUENCE [LARGE SCALE GENOMIC DNA]</scope>
    <source>
        <strain evidence="2">N3_P5</strain>
    </source>
</reference>